<dbReference type="Proteomes" id="UP000828390">
    <property type="component" value="Unassembled WGS sequence"/>
</dbReference>
<evidence type="ECO:0000313" key="2">
    <source>
        <dbReference type="Proteomes" id="UP000828390"/>
    </source>
</evidence>
<organism evidence="1 2">
    <name type="scientific">Dreissena polymorpha</name>
    <name type="common">Zebra mussel</name>
    <name type="synonym">Mytilus polymorpha</name>
    <dbReference type="NCBI Taxonomy" id="45954"/>
    <lineage>
        <taxon>Eukaryota</taxon>
        <taxon>Metazoa</taxon>
        <taxon>Spiralia</taxon>
        <taxon>Lophotrochozoa</taxon>
        <taxon>Mollusca</taxon>
        <taxon>Bivalvia</taxon>
        <taxon>Autobranchia</taxon>
        <taxon>Heteroconchia</taxon>
        <taxon>Euheterodonta</taxon>
        <taxon>Imparidentia</taxon>
        <taxon>Neoheterodontei</taxon>
        <taxon>Myida</taxon>
        <taxon>Dreissenoidea</taxon>
        <taxon>Dreissenidae</taxon>
        <taxon>Dreissena</taxon>
    </lineage>
</organism>
<evidence type="ECO:0000313" key="1">
    <source>
        <dbReference type="EMBL" id="KAH3753232.1"/>
    </source>
</evidence>
<gene>
    <name evidence="1" type="ORF">DPMN_187866</name>
</gene>
<reference evidence="1" key="2">
    <citation type="submission" date="2020-11" db="EMBL/GenBank/DDBJ databases">
        <authorList>
            <person name="McCartney M.A."/>
            <person name="Auch B."/>
            <person name="Kono T."/>
            <person name="Mallez S."/>
            <person name="Becker A."/>
            <person name="Gohl D.M."/>
            <person name="Silverstein K.A.T."/>
            <person name="Koren S."/>
            <person name="Bechman K.B."/>
            <person name="Herman A."/>
            <person name="Abrahante J.E."/>
            <person name="Garbe J."/>
        </authorList>
    </citation>
    <scope>NUCLEOTIDE SEQUENCE</scope>
    <source>
        <strain evidence="1">Duluth1</strain>
        <tissue evidence="1">Whole animal</tissue>
    </source>
</reference>
<dbReference type="PANTHER" id="PTHR46312">
    <property type="entry name" value="NACHT DOMAIN-CONTAINING PROTEIN"/>
    <property type="match status" value="1"/>
</dbReference>
<dbReference type="PANTHER" id="PTHR46312:SF2">
    <property type="entry name" value="NUCLEOTIDE-BINDING OLIGOMERIZATION DOMAIN-CONTAINING PROTEIN 2-LIKE"/>
    <property type="match status" value="1"/>
</dbReference>
<proteinExistence type="predicted"/>
<keyword evidence="2" id="KW-1185">Reference proteome</keyword>
<name>A0A9D4DSD7_DREPO</name>
<comment type="caution">
    <text evidence="1">The sequence shown here is derived from an EMBL/GenBank/DDBJ whole genome shotgun (WGS) entry which is preliminary data.</text>
</comment>
<reference evidence="1" key="1">
    <citation type="journal article" date="2019" name="bioRxiv">
        <title>The Genome of the Zebra Mussel, Dreissena polymorpha: A Resource for Invasive Species Research.</title>
        <authorList>
            <person name="McCartney M.A."/>
            <person name="Auch B."/>
            <person name="Kono T."/>
            <person name="Mallez S."/>
            <person name="Zhang Y."/>
            <person name="Obille A."/>
            <person name="Becker A."/>
            <person name="Abrahante J.E."/>
            <person name="Garbe J."/>
            <person name="Badalamenti J.P."/>
            <person name="Herman A."/>
            <person name="Mangelson H."/>
            <person name="Liachko I."/>
            <person name="Sullivan S."/>
            <person name="Sone E.D."/>
            <person name="Koren S."/>
            <person name="Silverstein K.A.T."/>
            <person name="Beckman K.B."/>
            <person name="Gohl D.M."/>
        </authorList>
    </citation>
    <scope>NUCLEOTIDE SEQUENCE</scope>
    <source>
        <strain evidence="1">Duluth1</strain>
        <tissue evidence="1">Whole animal</tissue>
    </source>
</reference>
<dbReference type="EMBL" id="JAIWYP010000010">
    <property type="protein sequence ID" value="KAH3753232.1"/>
    <property type="molecule type" value="Genomic_DNA"/>
</dbReference>
<protein>
    <submittedName>
        <fullName evidence="1">Uncharacterized protein</fullName>
    </submittedName>
</protein>
<dbReference type="AlphaFoldDB" id="A0A9D4DSD7"/>
<accession>A0A9D4DSD7</accession>
<sequence length="888" mass="101395">MGQREVIEMIKSQIIAMIYTGDRRKVISKLVHQILERETCIVTLDGLNEWADVLHKYVVPLMANCHLNSVVLITSRPWKLADERISDSEIERLIELEGITDPEKLTKNIMLSLHSTQEKTAAEFFEYVHLNQLNQFLSSPWLQTLLVSLWMNNNNVNGSLCEINSILLDLLFKKANAKEGYFKKGTSFQCFFNTSYIEPQNEILNALAKAVSYFMFSSNKSLVFSKAELRNFISEEQLDFCLDAGLLTIIYNSTVSLPSPIICFVHETIQEFLAAIHIANSKTDEIESLLIENKHNVLEMSQILIYICGLDCVTANEMINRLTDDDFFNDIGRALKMYIRHFDIDLLSAFNTDYKAIGNIQKYKSDERNYNSHILALAFLFQRMMIAGFNEARASGQKDIRLKCRDFIFNEYLNESESNALRSLLMLNTTNVRTLILESNVLETSELLAVLQQSMDCLERVKARVTPEIHTAFYNLKLQELNFIGKINVSLISDVLSSLSKLKYLYIEDSTCNEEIHIPATLRFLDLRKMTCTVMFLQRLLEHLSLLKHNFVLEMCDVNITDFNKHIHQSELLPIDMSNICINVKKGNHDLYSLLSCTPVVNLRLLTADDAALASDILHLFSKLKSLYLRRIVMGHCALRLPASLHCINFGQGECSSEWLYSLLINLSALDHHVECQLWNFVVQSRREDCGADSNEHLPDLRSKLLACDMSNIEILVENGRKELFEILRDTSLGILSLRTADSVSQLSDILPTLIKLKNLYLKGFFVDHCDFQMPASLQCISLQTGECSSEWLCSLLINLCALGHPVKCELWSFQVQSCGEDICADSNIHLSDLRSKLLECDMSNIEILVENGNKQLFEIFRDTSIGILSLRTAKFCIRNIRHSSNTH</sequence>